<feature type="region of interest" description="Disordered" evidence="1">
    <location>
        <begin position="739"/>
        <end position="765"/>
    </location>
</feature>
<keyword evidence="3" id="KW-1185">Reference proteome</keyword>
<feature type="compositionally biased region" description="Acidic residues" evidence="1">
    <location>
        <begin position="740"/>
        <end position="765"/>
    </location>
</feature>
<dbReference type="SUPFAM" id="SSF52047">
    <property type="entry name" value="RNI-like"/>
    <property type="match status" value="1"/>
</dbReference>
<dbReference type="GeneID" id="85309706"/>
<dbReference type="InterPro" id="IPR032675">
    <property type="entry name" value="LRR_dom_sf"/>
</dbReference>
<feature type="region of interest" description="Disordered" evidence="1">
    <location>
        <begin position="611"/>
        <end position="710"/>
    </location>
</feature>
<evidence type="ECO:0000313" key="3">
    <source>
        <dbReference type="Proteomes" id="UP001244011"/>
    </source>
</evidence>
<dbReference type="Proteomes" id="UP001244011">
    <property type="component" value="Unassembled WGS sequence"/>
</dbReference>
<comment type="caution">
    <text evidence="2">The sequence shown here is derived from an EMBL/GenBank/DDBJ whole genome shotgun (WGS) entry which is preliminary data.</text>
</comment>
<dbReference type="InterPro" id="IPR052109">
    <property type="entry name" value="SRRM_Domain-Containing"/>
</dbReference>
<name>A0AAJ0CAR6_9PEZI</name>
<feature type="compositionally biased region" description="Polar residues" evidence="1">
    <location>
        <begin position="36"/>
        <end position="47"/>
    </location>
</feature>
<proteinExistence type="predicted"/>
<dbReference type="PANTHER" id="PTHR34755">
    <property type="entry name" value="SERINE/ARGININE REPETITIVE MATRIX PROTEIN 3-RELATED"/>
    <property type="match status" value="1"/>
</dbReference>
<reference evidence="2" key="1">
    <citation type="submission" date="2023-06" db="EMBL/GenBank/DDBJ databases">
        <title>Genome-scale phylogeny and comparative genomics of the fungal order Sordariales.</title>
        <authorList>
            <consortium name="Lawrence Berkeley National Laboratory"/>
            <person name="Hensen N."/>
            <person name="Bonometti L."/>
            <person name="Westerberg I."/>
            <person name="Brannstrom I.O."/>
            <person name="Guillou S."/>
            <person name="Cros-Aarteil S."/>
            <person name="Calhoun S."/>
            <person name="Haridas S."/>
            <person name="Kuo A."/>
            <person name="Mondo S."/>
            <person name="Pangilinan J."/>
            <person name="Riley R."/>
            <person name="Labutti K."/>
            <person name="Andreopoulos B."/>
            <person name="Lipzen A."/>
            <person name="Chen C."/>
            <person name="Yanf M."/>
            <person name="Daum C."/>
            <person name="Ng V."/>
            <person name="Clum A."/>
            <person name="Steindorff A."/>
            <person name="Ohm R."/>
            <person name="Martin F."/>
            <person name="Silar P."/>
            <person name="Natvig D."/>
            <person name="Lalanne C."/>
            <person name="Gautier V."/>
            <person name="Ament-Velasquez S.L."/>
            <person name="Kruys A."/>
            <person name="Hutchinson M.I."/>
            <person name="Powell A.J."/>
            <person name="Barry K."/>
            <person name="Miller A.N."/>
            <person name="Grigoriev I.V."/>
            <person name="Debuchy R."/>
            <person name="Gladieux P."/>
            <person name="Thoren M.H."/>
            <person name="Johannesson H."/>
        </authorList>
    </citation>
    <scope>NUCLEOTIDE SEQUENCE</scope>
    <source>
        <strain evidence="2">8032-3</strain>
    </source>
</reference>
<dbReference type="AlphaFoldDB" id="A0AAJ0CAR6"/>
<feature type="region of interest" description="Disordered" evidence="1">
    <location>
        <begin position="1"/>
        <end position="160"/>
    </location>
</feature>
<feature type="compositionally biased region" description="Basic residues" evidence="1">
    <location>
        <begin position="89"/>
        <end position="98"/>
    </location>
</feature>
<organism evidence="2 3">
    <name type="scientific">Phialemonium atrogriseum</name>
    <dbReference type="NCBI Taxonomy" id="1093897"/>
    <lineage>
        <taxon>Eukaryota</taxon>
        <taxon>Fungi</taxon>
        <taxon>Dikarya</taxon>
        <taxon>Ascomycota</taxon>
        <taxon>Pezizomycotina</taxon>
        <taxon>Sordariomycetes</taxon>
        <taxon>Sordariomycetidae</taxon>
        <taxon>Cephalothecales</taxon>
        <taxon>Cephalothecaceae</taxon>
        <taxon>Phialemonium</taxon>
    </lineage>
</organism>
<evidence type="ECO:0000313" key="2">
    <source>
        <dbReference type="EMBL" id="KAK1772682.1"/>
    </source>
</evidence>
<feature type="compositionally biased region" description="Acidic residues" evidence="1">
    <location>
        <begin position="674"/>
        <end position="691"/>
    </location>
</feature>
<accession>A0AAJ0CAR6</accession>
<dbReference type="EMBL" id="MU838997">
    <property type="protein sequence ID" value="KAK1772682.1"/>
    <property type="molecule type" value="Genomic_DNA"/>
</dbReference>
<dbReference type="PANTHER" id="PTHR34755:SF4">
    <property type="entry name" value="F-BOX DOMAIN-CONTAINING PROTEIN"/>
    <property type="match status" value="1"/>
</dbReference>
<evidence type="ECO:0008006" key="4">
    <source>
        <dbReference type="Google" id="ProtNLM"/>
    </source>
</evidence>
<gene>
    <name evidence="2" type="ORF">QBC33DRAFT_522181</name>
</gene>
<evidence type="ECO:0000256" key="1">
    <source>
        <dbReference type="SAM" id="MobiDB-lite"/>
    </source>
</evidence>
<sequence length="765" mass="85911">MMTRTRPAPAPPPRQMPQRATKIRSVVVPEPRPAATRNTSGRVTRSSAVLDPLVLNPDDGDQDSISRDSAAVQPHRLKRATSAVGLANRKSKRTRHHSGYYGESSDEDEDNNAYLSPNTDGEARAAAPTTPTRNRRPQAKPTGATPRTKRTPKGTLKTGEPVAPTLELGVIPPWSELPYFILVQIFESAAPTPLDWASVRWLLAMSRVCRAFAEPALTVLYKSPPLLSPAMTHSFLDSLASQPDSTLFNYRQKIERLEIDVGNVVTKTYRGVQLDLRALVQHLPRLMEVNLWHQKDNAPYRELDDNLKWHYPPQLFEGLGVQIGPDGVVSSSTEEDARFAKLRSWRWSSRMLGPNMKLDSLRDLHSAPCFVGLRKVAFVNFQMPSLHAANPEDPDVMERDRSFVTRLGESISALPELTHLVIESSTAVTEQLLPLLPKTIQHLELVNCWDIGAEDVAEYLLSHGSALRHLTLHHNQSLSLAFLPVLGIACPNLRSLSMNLTYFNHHAFYRDSDPCYDALLAPGQIPTWPPALQHLELKNLRKWDADAAENFFQSLVDGAANLPMLRHLDIKAMLDIPFRQRSQMRDKWVAKLNEVFLRKWEDPLPFHSLRSRENEEPSEIRTPSKKQRKPSAGSLSSARRSHRIATQIPSSSSRASSVGRDLRTAGGRPSYAEPDTDEDFDSLGSDDDEDNARDQSSGAEHKPLSPETEVGSFVQGMCNIVDIRFDNQKPVEHQWHMEDFLDSESDNPADEDWNGDRDIDDDYAW</sequence>
<protein>
    <recommendedName>
        <fullName evidence="4">F-box domain-containing protein</fullName>
    </recommendedName>
</protein>
<dbReference type="Gene3D" id="3.80.10.10">
    <property type="entry name" value="Ribonuclease Inhibitor"/>
    <property type="match status" value="1"/>
</dbReference>
<dbReference type="RefSeq" id="XP_060288895.1">
    <property type="nucleotide sequence ID" value="XM_060426519.1"/>
</dbReference>